<dbReference type="EMBL" id="CAJVQB010062768">
    <property type="protein sequence ID" value="CAG8840398.1"/>
    <property type="molecule type" value="Genomic_DNA"/>
</dbReference>
<comment type="caution">
    <text evidence="2">The sequence shown here is derived from an EMBL/GenBank/DDBJ whole genome shotgun (WGS) entry which is preliminary data.</text>
</comment>
<evidence type="ECO:0000313" key="3">
    <source>
        <dbReference type="Proteomes" id="UP000789901"/>
    </source>
</evidence>
<gene>
    <name evidence="2" type="ORF">GMARGA_LOCUS34893</name>
</gene>
<organism evidence="2 3">
    <name type="scientific">Gigaspora margarita</name>
    <dbReference type="NCBI Taxonomy" id="4874"/>
    <lineage>
        <taxon>Eukaryota</taxon>
        <taxon>Fungi</taxon>
        <taxon>Fungi incertae sedis</taxon>
        <taxon>Mucoromycota</taxon>
        <taxon>Glomeromycotina</taxon>
        <taxon>Glomeromycetes</taxon>
        <taxon>Diversisporales</taxon>
        <taxon>Gigasporaceae</taxon>
        <taxon>Gigaspora</taxon>
    </lineage>
</organism>
<dbReference type="Proteomes" id="UP000789901">
    <property type="component" value="Unassembled WGS sequence"/>
</dbReference>
<protein>
    <submittedName>
        <fullName evidence="2">43470_t:CDS:1</fullName>
    </submittedName>
</protein>
<proteinExistence type="predicted"/>
<reference evidence="2 3" key="1">
    <citation type="submission" date="2021-06" db="EMBL/GenBank/DDBJ databases">
        <authorList>
            <person name="Kallberg Y."/>
            <person name="Tangrot J."/>
            <person name="Rosling A."/>
        </authorList>
    </citation>
    <scope>NUCLEOTIDE SEQUENCE [LARGE SCALE GENOMIC DNA]</scope>
    <source>
        <strain evidence="2 3">120-4 pot B 10/14</strain>
    </source>
</reference>
<accession>A0ABN7WTN6</accession>
<feature type="region of interest" description="Disordered" evidence="1">
    <location>
        <begin position="36"/>
        <end position="60"/>
    </location>
</feature>
<feature type="non-terminal residue" evidence="2">
    <location>
        <position position="1"/>
    </location>
</feature>
<name>A0ABN7WTN6_GIGMA</name>
<keyword evidence="3" id="KW-1185">Reference proteome</keyword>
<feature type="non-terminal residue" evidence="2">
    <location>
        <position position="60"/>
    </location>
</feature>
<evidence type="ECO:0000256" key="1">
    <source>
        <dbReference type="SAM" id="MobiDB-lite"/>
    </source>
</evidence>
<sequence length="60" mass="6885">VNLEIKINWKLIGRIRNSRNREAPITWSLYQRNLRIPPSPSSPSSSAEKGTVQQLVLEKN</sequence>
<evidence type="ECO:0000313" key="2">
    <source>
        <dbReference type="EMBL" id="CAG8840398.1"/>
    </source>
</evidence>